<dbReference type="InterPro" id="IPR036361">
    <property type="entry name" value="SAP_dom_sf"/>
</dbReference>
<dbReference type="Proteomes" id="UP000051638">
    <property type="component" value="Unassembled WGS sequence"/>
</dbReference>
<gene>
    <name evidence="2" type="ORF">FC24_GL001490</name>
</gene>
<dbReference type="PROSITE" id="PS50800">
    <property type="entry name" value="SAP"/>
    <property type="match status" value="1"/>
</dbReference>
<dbReference type="Pfam" id="PF02037">
    <property type="entry name" value="SAP"/>
    <property type="match status" value="1"/>
</dbReference>
<evidence type="ECO:0000313" key="3">
    <source>
        <dbReference type="Proteomes" id="UP000051638"/>
    </source>
</evidence>
<organism evidence="2 3">
    <name type="scientific">Loigolactobacillus rennini DSM 20253</name>
    <dbReference type="NCBI Taxonomy" id="1423796"/>
    <lineage>
        <taxon>Bacteria</taxon>
        <taxon>Bacillati</taxon>
        <taxon>Bacillota</taxon>
        <taxon>Bacilli</taxon>
        <taxon>Lactobacillales</taxon>
        <taxon>Lactobacillaceae</taxon>
        <taxon>Loigolactobacillus</taxon>
    </lineage>
</organism>
<dbReference type="SUPFAM" id="SSF68906">
    <property type="entry name" value="SAP domain"/>
    <property type="match status" value="1"/>
</dbReference>
<dbReference type="Gene3D" id="1.10.720.30">
    <property type="entry name" value="SAP domain"/>
    <property type="match status" value="1"/>
</dbReference>
<sequence length="301" mass="35301">MKILALMLVDRQPTSFQLSQTFWRQRYRVDPSTWLREFQQQGVLFTAVAPEISLQNLTVVSLRQLLRRYQLKISGRKAQLIARLQQTIPQTTLEHQFPQTFYLLTNSGKHLVQQNQFVWWVHQHYVSGIIDFAAAQQAHLPLDLNEYDTLTWLLVAAQANLRNNWPQQYFLNHLRFQTAWQNHLFGTALNALLDCIRLKLAGLAQGQPITGTSLKWPTTSYKIEPFYYVMLQELMTTYHLSTTDITSAFTQRCHAVVLPRQLFSDTEMVRLLEWTLTQQTDLIKQFYRQKQLTYPVDRAIG</sequence>
<evidence type="ECO:0000313" key="2">
    <source>
        <dbReference type="EMBL" id="KRM97726.1"/>
    </source>
</evidence>
<protein>
    <recommendedName>
        <fullName evidence="1">SAP domain-containing protein</fullName>
    </recommendedName>
</protein>
<evidence type="ECO:0000259" key="1">
    <source>
        <dbReference type="PROSITE" id="PS50800"/>
    </source>
</evidence>
<dbReference type="PATRIC" id="fig|1423796.3.peg.1518"/>
<feature type="domain" description="SAP" evidence="1">
    <location>
        <begin position="54"/>
        <end position="88"/>
    </location>
</feature>
<proteinExistence type="predicted"/>
<dbReference type="STRING" id="1423796.FC24_GL001490"/>
<dbReference type="SMART" id="SM00513">
    <property type="entry name" value="SAP"/>
    <property type="match status" value="1"/>
</dbReference>
<comment type="caution">
    <text evidence="2">The sequence shown here is derived from an EMBL/GenBank/DDBJ whole genome shotgun (WGS) entry which is preliminary data.</text>
</comment>
<dbReference type="AlphaFoldDB" id="A0A0R2D0C9"/>
<dbReference type="InterPro" id="IPR003034">
    <property type="entry name" value="SAP_dom"/>
</dbReference>
<name>A0A0R2D0C9_9LACO</name>
<keyword evidence="3" id="KW-1185">Reference proteome</keyword>
<reference evidence="2 3" key="1">
    <citation type="journal article" date="2015" name="Genome Announc.">
        <title>Expanding the biotechnology potential of lactobacilli through comparative genomics of 213 strains and associated genera.</title>
        <authorList>
            <person name="Sun Z."/>
            <person name="Harris H.M."/>
            <person name="McCann A."/>
            <person name="Guo C."/>
            <person name="Argimon S."/>
            <person name="Zhang W."/>
            <person name="Yang X."/>
            <person name="Jeffery I.B."/>
            <person name="Cooney J.C."/>
            <person name="Kagawa T.F."/>
            <person name="Liu W."/>
            <person name="Song Y."/>
            <person name="Salvetti E."/>
            <person name="Wrobel A."/>
            <person name="Rasinkangas P."/>
            <person name="Parkhill J."/>
            <person name="Rea M.C."/>
            <person name="O'Sullivan O."/>
            <person name="Ritari J."/>
            <person name="Douillard F.P."/>
            <person name="Paul Ross R."/>
            <person name="Yang R."/>
            <person name="Briner A.E."/>
            <person name="Felis G.E."/>
            <person name="de Vos W.M."/>
            <person name="Barrangou R."/>
            <person name="Klaenhammer T.R."/>
            <person name="Caufield P.W."/>
            <person name="Cui Y."/>
            <person name="Zhang H."/>
            <person name="O'Toole P.W."/>
        </authorList>
    </citation>
    <scope>NUCLEOTIDE SEQUENCE [LARGE SCALE GENOMIC DNA]</scope>
    <source>
        <strain evidence="2 3">DSM 20253</strain>
    </source>
</reference>
<dbReference type="EMBL" id="AYYI01000038">
    <property type="protein sequence ID" value="KRM97726.1"/>
    <property type="molecule type" value="Genomic_DNA"/>
</dbReference>
<accession>A0A0R2D0C9</accession>
<dbReference type="RefSeq" id="WP_235807334.1">
    <property type="nucleotide sequence ID" value="NZ_AYYI01000038.1"/>
</dbReference>